<accession>A0ABX6A972</accession>
<organism evidence="2 3">
    <name type="scientific">Streptomyces viridosporus T7A</name>
    <dbReference type="NCBI Taxonomy" id="665577"/>
    <lineage>
        <taxon>Bacteria</taxon>
        <taxon>Bacillati</taxon>
        <taxon>Actinomycetota</taxon>
        <taxon>Actinomycetes</taxon>
        <taxon>Kitasatosporales</taxon>
        <taxon>Streptomycetaceae</taxon>
        <taxon>Streptomyces</taxon>
    </lineage>
</organism>
<name>A0ABX6A972_STRVD</name>
<dbReference type="PANTHER" id="PTHR43194:SF2">
    <property type="entry name" value="PEROXISOMAL MEMBRANE PROTEIN LPX1"/>
    <property type="match status" value="1"/>
</dbReference>
<keyword evidence="2" id="KW-0378">Hydrolase</keyword>
<dbReference type="PANTHER" id="PTHR43194">
    <property type="entry name" value="HYDROLASE ALPHA/BETA FOLD FAMILY"/>
    <property type="match status" value="1"/>
</dbReference>
<proteinExistence type="predicted"/>
<evidence type="ECO:0000259" key="1">
    <source>
        <dbReference type="Pfam" id="PF12697"/>
    </source>
</evidence>
<keyword evidence="3" id="KW-1185">Reference proteome</keyword>
<protein>
    <submittedName>
        <fullName evidence="2">Alpha/beta fold hydrolase</fullName>
    </submittedName>
</protein>
<dbReference type="InterPro" id="IPR000073">
    <property type="entry name" value="AB_hydrolase_1"/>
</dbReference>
<dbReference type="GO" id="GO:0016787">
    <property type="term" value="F:hydrolase activity"/>
    <property type="evidence" value="ECO:0007669"/>
    <property type="project" value="UniProtKB-KW"/>
</dbReference>
<dbReference type="PRINTS" id="PR00111">
    <property type="entry name" value="ABHYDROLASE"/>
</dbReference>
<dbReference type="SUPFAM" id="SSF53474">
    <property type="entry name" value="alpha/beta-Hydrolases"/>
    <property type="match status" value="1"/>
</dbReference>
<dbReference type="EMBL" id="CP023700">
    <property type="protein sequence ID" value="QEU83672.1"/>
    <property type="molecule type" value="Genomic_DNA"/>
</dbReference>
<reference evidence="2 3" key="1">
    <citation type="submission" date="2017-09" db="EMBL/GenBank/DDBJ databases">
        <authorList>
            <person name="Lee N."/>
            <person name="Cho B.-K."/>
        </authorList>
    </citation>
    <scope>NUCLEOTIDE SEQUENCE [LARGE SCALE GENOMIC DNA]</scope>
    <source>
        <strain evidence="2 3">ATCC 39115</strain>
    </source>
</reference>
<gene>
    <name evidence="2" type="ORF">CP969_02255</name>
</gene>
<dbReference type="InterPro" id="IPR050228">
    <property type="entry name" value="Carboxylesterase_BioH"/>
</dbReference>
<dbReference type="Pfam" id="PF12697">
    <property type="entry name" value="Abhydrolase_6"/>
    <property type="match status" value="1"/>
</dbReference>
<sequence length="280" mass="29383">MDTQHRTVPLPGTSLSYHVTEPSADGTPVVFLHPWFGCWQFWTSTMERLAGRPCYAVDLYSPAAGEWSADAGPAALADAVVAMLDAEGLDRVDVVGNSVGGIVAQVIASTVPHRVRRLVLVGTGASTEGALPGFARAVDRWIAVGRDGGAASRAAAEDTIGMLFTGRPDAPTWETYVQAVLRTDPAYLAAVLGAARRLDLRPRLERITAPTLVVRGSEDCARTAEHAAVLAAGIPTARSVEMPGAGHSPMVDQSARFADLVASHLDEDVPHPTASSETAA</sequence>
<evidence type="ECO:0000313" key="2">
    <source>
        <dbReference type="EMBL" id="QEU83672.1"/>
    </source>
</evidence>
<dbReference type="Gene3D" id="3.40.50.1820">
    <property type="entry name" value="alpha/beta hydrolase"/>
    <property type="match status" value="1"/>
</dbReference>
<feature type="domain" description="AB hydrolase-1" evidence="1">
    <location>
        <begin position="29"/>
        <end position="259"/>
    </location>
</feature>
<dbReference type="RefSeq" id="WP_016828100.1">
    <property type="nucleotide sequence ID" value="NZ_CP023700.1"/>
</dbReference>
<evidence type="ECO:0000313" key="3">
    <source>
        <dbReference type="Proteomes" id="UP000327143"/>
    </source>
</evidence>
<dbReference type="Proteomes" id="UP000327143">
    <property type="component" value="Chromosome"/>
</dbReference>
<dbReference type="InterPro" id="IPR029058">
    <property type="entry name" value="AB_hydrolase_fold"/>
</dbReference>